<accession>A0A5B7ITE5</accession>
<gene>
    <name evidence="1" type="ORF">E2C01_079455</name>
</gene>
<protein>
    <submittedName>
        <fullName evidence="1">Uncharacterized protein</fullName>
    </submittedName>
</protein>
<organism evidence="1 2">
    <name type="scientific">Portunus trituberculatus</name>
    <name type="common">Swimming crab</name>
    <name type="synonym">Neptunus trituberculatus</name>
    <dbReference type="NCBI Taxonomy" id="210409"/>
    <lineage>
        <taxon>Eukaryota</taxon>
        <taxon>Metazoa</taxon>
        <taxon>Ecdysozoa</taxon>
        <taxon>Arthropoda</taxon>
        <taxon>Crustacea</taxon>
        <taxon>Multicrustacea</taxon>
        <taxon>Malacostraca</taxon>
        <taxon>Eumalacostraca</taxon>
        <taxon>Eucarida</taxon>
        <taxon>Decapoda</taxon>
        <taxon>Pleocyemata</taxon>
        <taxon>Brachyura</taxon>
        <taxon>Eubrachyura</taxon>
        <taxon>Portunoidea</taxon>
        <taxon>Portunidae</taxon>
        <taxon>Portuninae</taxon>
        <taxon>Portunus</taxon>
    </lineage>
</organism>
<reference evidence="1 2" key="1">
    <citation type="submission" date="2019-05" db="EMBL/GenBank/DDBJ databases">
        <title>Another draft genome of Portunus trituberculatus and its Hox gene families provides insights of decapod evolution.</title>
        <authorList>
            <person name="Jeong J.-H."/>
            <person name="Song I."/>
            <person name="Kim S."/>
            <person name="Choi T."/>
            <person name="Kim D."/>
            <person name="Ryu S."/>
            <person name="Kim W."/>
        </authorList>
    </citation>
    <scope>NUCLEOTIDE SEQUENCE [LARGE SCALE GENOMIC DNA]</scope>
    <source>
        <tissue evidence="1">Muscle</tissue>
    </source>
</reference>
<dbReference type="AlphaFoldDB" id="A0A5B7ITE5"/>
<name>A0A5B7ITE5_PORTR</name>
<dbReference type="EMBL" id="VSRR010066181">
    <property type="protein sequence ID" value="MPC84707.1"/>
    <property type="molecule type" value="Genomic_DNA"/>
</dbReference>
<keyword evidence="2" id="KW-1185">Reference proteome</keyword>
<dbReference type="Proteomes" id="UP000324222">
    <property type="component" value="Unassembled WGS sequence"/>
</dbReference>
<comment type="caution">
    <text evidence="1">The sequence shown here is derived from an EMBL/GenBank/DDBJ whole genome shotgun (WGS) entry which is preliminary data.</text>
</comment>
<evidence type="ECO:0000313" key="1">
    <source>
        <dbReference type="EMBL" id="MPC84707.1"/>
    </source>
</evidence>
<evidence type="ECO:0000313" key="2">
    <source>
        <dbReference type="Proteomes" id="UP000324222"/>
    </source>
</evidence>
<sequence>MRRRLSGSHTVVVNLTSSTSIRLKKCGTMTHRKRRGEEHRVTKRPPAARCLSNACGLTANIFF</sequence>
<proteinExistence type="predicted"/>